<accession>A0A1H4N8D7</accession>
<dbReference type="Proteomes" id="UP000199064">
    <property type="component" value="Unassembled WGS sequence"/>
</dbReference>
<evidence type="ECO:0000313" key="2">
    <source>
        <dbReference type="Proteomes" id="UP000199064"/>
    </source>
</evidence>
<reference evidence="2" key="1">
    <citation type="submission" date="2016-10" db="EMBL/GenBank/DDBJ databases">
        <authorList>
            <person name="Varghese N."/>
            <person name="Submissions S."/>
        </authorList>
    </citation>
    <scope>NUCLEOTIDE SEQUENCE [LARGE SCALE GENOMIC DNA]</scope>
    <source>
        <strain evidence="2">ES.061</strain>
    </source>
</reference>
<proteinExistence type="predicted"/>
<gene>
    <name evidence="1" type="ORF">SAMN05216452_3663</name>
</gene>
<dbReference type="AlphaFoldDB" id="A0A1H4N8D7"/>
<protein>
    <submittedName>
        <fullName evidence="1">Uncharacterized protein</fullName>
    </submittedName>
</protein>
<organism evidence="1 2">
    <name type="scientific">Nitratireductor aquibiodomus</name>
    <dbReference type="NCBI Taxonomy" id="204799"/>
    <lineage>
        <taxon>Bacteria</taxon>
        <taxon>Pseudomonadati</taxon>
        <taxon>Pseudomonadota</taxon>
        <taxon>Alphaproteobacteria</taxon>
        <taxon>Hyphomicrobiales</taxon>
        <taxon>Phyllobacteriaceae</taxon>
        <taxon>Nitratireductor</taxon>
    </lineage>
</organism>
<keyword evidence="2" id="KW-1185">Reference proteome</keyword>
<sequence>MTTIDEVCNRLLATLEESWEQNVFTLINTVFEPPSRSDLVEFCEAVRSLHRKGLAQFSWDTVKPGRCPPMSEAETVEFLRSMESWFVLADDGYWTCSKGDFGRMNIPQVVIGEAGALIGLKLEYERGTEWWTARSQTLDRILCILLAEWNPELVENLTKLDRTYTDQMWTFYGLLKDGVSEKDLKYHLLAAERMLPELVPNRKRVDRLAGQLLQVEIPEDR</sequence>
<evidence type="ECO:0000313" key="1">
    <source>
        <dbReference type="EMBL" id="SEB91569.1"/>
    </source>
</evidence>
<dbReference type="EMBL" id="FNSL01000001">
    <property type="protein sequence ID" value="SEB91569.1"/>
    <property type="molecule type" value="Genomic_DNA"/>
</dbReference>
<dbReference type="RefSeq" id="WP_143038460.1">
    <property type="nucleotide sequence ID" value="NZ_FNSL01000001.1"/>
</dbReference>
<name>A0A1H4N8D7_9HYPH</name>